<feature type="transmembrane region" description="Helical" evidence="1">
    <location>
        <begin position="12"/>
        <end position="28"/>
    </location>
</feature>
<dbReference type="RefSeq" id="WP_048595231.1">
    <property type="nucleotide sequence ID" value="NZ_CVLB01000002.1"/>
</dbReference>
<sequence length="138" mass="15880">MKTNIKNKLKKIISFIPMFIIIILILWYKSPINGIKCYPESVSKIDMNYNGKSIIVTNTNDINFIIKSLNSISLNKSILKINKSKIGFIINIHSTNKNMINNLIIYSAEAASIGNFYYTDKNTMLPYEYIKNLYTNVN</sequence>
<keyword evidence="3" id="KW-1185">Reference proteome</keyword>
<keyword evidence="1" id="KW-1133">Transmembrane helix</keyword>
<dbReference type="EMBL" id="CVLB01000002">
    <property type="protein sequence ID" value="CRF34457.1"/>
    <property type="molecule type" value="Genomic_DNA"/>
</dbReference>
<accession>A0A0G4K9I6</accession>
<evidence type="ECO:0000313" key="2">
    <source>
        <dbReference type="EMBL" id="CRF34457.1"/>
    </source>
</evidence>
<keyword evidence="1" id="KW-0812">Transmembrane</keyword>
<proteinExistence type="predicted"/>
<evidence type="ECO:0000256" key="1">
    <source>
        <dbReference type="SAM" id="Phobius"/>
    </source>
</evidence>
<reference evidence="3" key="1">
    <citation type="submission" date="2015-04" db="EMBL/GenBank/DDBJ databases">
        <authorList>
            <person name="Mushtaq Mamoona"/>
        </authorList>
    </citation>
    <scope>NUCLEOTIDE SEQUENCE [LARGE SCALE GENOMIC DNA]</scope>
    <source>
        <strain evidence="3">AN4859/03</strain>
    </source>
</reference>
<dbReference type="AlphaFoldDB" id="A0A0G4K9I6"/>
<dbReference type="Proteomes" id="UP000043763">
    <property type="component" value="Unassembled WGS sequence"/>
</dbReference>
<name>A0A0G4K9I6_9SPIR</name>
<keyword evidence="1" id="KW-0472">Membrane</keyword>
<gene>
    <name evidence="2" type="ORF">BRSU_2031</name>
</gene>
<evidence type="ECO:0000313" key="3">
    <source>
        <dbReference type="Proteomes" id="UP000043763"/>
    </source>
</evidence>
<organism evidence="2 3">
    <name type="scientific">Brachyspira suanatina</name>
    <dbReference type="NCBI Taxonomy" id="381802"/>
    <lineage>
        <taxon>Bacteria</taxon>
        <taxon>Pseudomonadati</taxon>
        <taxon>Spirochaetota</taxon>
        <taxon>Spirochaetia</taxon>
        <taxon>Brachyspirales</taxon>
        <taxon>Brachyspiraceae</taxon>
        <taxon>Brachyspira</taxon>
    </lineage>
</organism>
<protein>
    <submittedName>
        <fullName evidence="2">Hypothetical membrane protein</fullName>
    </submittedName>
</protein>